<evidence type="ECO:0000256" key="6">
    <source>
        <dbReference type="ARBA" id="ARBA00023136"/>
    </source>
</evidence>
<proteinExistence type="inferred from homology"/>
<dbReference type="PANTHER" id="PTHR30012">
    <property type="entry name" value="GENERAL SECRETION PATHWAY PROTEIN"/>
    <property type="match status" value="1"/>
</dbReference>
<reference evidence="9 10" key="1">
    <citation type="submission" date="2019-01" db="EMBL/GenBank/DDBJ databases">
        <title>Draft genome sequences of the type strains of six Macrococcus species.</title>
        <authorList>
            <person name="Mazhar S."/>
            <person name="Altermann E."/>
            <person name="Hill C."/>
            <person name="Mcauliffe O."/>
        </authorList>
    </citation>
    <scope>NUCLEOTIDE SEQUENCE [LARGE SCALE GENOMIC DNA]</scope>
    <source>
        <strain evidence="9 10">ATCC 51825</strain>
    </source>
</reference>
<evidence type="ECO:0000256" key="4">
    <source>
        <dbReference type="ARBA" id="ARBA00022692"/>
    </source>
</evidence>
<evidence type="ECO:0000256" key="1">
    <source>
        <dbReference type="ARBA" id="ARBA00004651"/>
    </source>
</evidence>
<keyword evidence="4 7" id="KW-0812">Transmembrane</keyword>
<feature type="domain" description="Type II secretion system protein GspF" evidence="8">
    <location>
        <begin position="202"/>
        <end position="321"/>
    </location>
</feature>
<dbReference type="GO" id="GO:0005886">
    <property type="term" value="C:plasma membrane"/>
    <property type="evidence" value="ECO:0007669"/>
    <property type="project" value="UniProtKB-SubCell"/>
</dbReference>
<feature type="transmembrane region" description="Helical" evidence="7">
    <location>
        <begin position="97"/>
        <end position="118"/>
    </location>
</feature>
<keyword evidence="6 7" id="KW-0472">Membrane</keyword>
<dbReference type="InterPro" id="IPR018076">
    <property type="entry name" value="T2SS_GspF_dom"/>
</dbReference>
<feature type="transmembrane region" description="Helical" evidence="7">
    <location>
        <begin position="138"/>
        <end position="168"/>
    </location>
</feature>
<dbReference type="NCBIfam" id="NF041012">
    <property type="entry name" value="T4P_ComGB"/>
    <property type="match status" value="1"/>
</dbReference>
<evidence type="ECO:0000256" key="7">
    <source>
        <dbReference type="SAM" id="Phobius"/>
    </source>
</evidence>
<dbReference type="AlphaFoldDB" id="A0A4R6C2F5"/>
<comment type="similarity">
    <text evidence="2">Belongs to the GSP F family.</text>
</comment>
<dbReference type="Gene3D" id="1.20.81.30">
    <property type="entry name" value="Type II secretion system (T2SS), domain F"/>
    <property type="match status" value="1"/>
</dbReference>
<evidence type="ECO:0000256" key="3">
    <source>
        <dbReference type="ARBA" id="ARBA00022475"/>
    </source>
</evidence>
<accession>A0A4R6C2F5</accession>
<feature type="domain" description="Type II secretion system protein GspF" evidence="8">
    <location>
        <begin position="5"/>
        <end position="114"/>
    </location>
</feature>
<keyword evidence="5 7" id="KW-1133">Transmembrane helix</keyword>
<comment type="subcellular location">
    <subcellularLocation>
        <location evidence="1">Cell membrane</location>
        <topology evidence="1">Multi-pass membrane protein</topology>
    </subcellularLocation>
</comment>
<protein>
    <submittedName>
        <fullName evidence="9">Type II secretion system F family protein</fullName>
    </submittedName>
</protein>
<feature type="transmembrane region" description="Helical" evidence="7">
    <location>
        <begin position="302"/>
        <end position="323"/>
    </location>
</feature>
<evidence type="ECO:0000313" key="10">
    <source>
        <dbReference type="Proteomes" id="UP000294843"/>
    </source>
</evidence>
<comment type="caution">
    <text evidence="9">The sequence shown here is derived from an EMBL/GenBank/DDBJ whole genome shotgun (WGS) entry which is preliminary data.</text>
</comment>
<evidence type="ECO:0000313" key="9">
    <source>
        <dbReference type="EMBL" id="TDM15532.1"/>
    </source>
</evidence>
<gene>
    <name evidence="9" type="ORF">ERX55_01105</name>
</gene>
<dbReference type="Proteomes" id="UP000294843">
    <property type="component" value="Unassembled WGS sequence"/>
</dbReference>
<organism evidence="9 10">
    <name type="scientific">Macrococcus bovicus</name>
    <dbReference type="NCBI Taxonomy" id="69968"/>
    <lineage>
        <taxon>Bacteria</taxon>
        <taxon>Bacillati</taxon>
        <taxon>Bacillota</taxon>
        <taxon>Bacilli</taxon>
        <taxon>Bacillales</taxon>
        <taxon>Staphylococcaceae</taxon>
        <taxon>Macrococcus</taxon>
    </lineage>
</organism>
<evidence type="ECO:0000256" key="5">
    <source>
        <dbReference type="ARBA" id="ARBA00022989"/>
    </source>
</evidence>
<dbReference type="Pfam" id="PF00482">
    <property type="entry name" value="T2SSF"/>
    <property type="match status" value="2"/>
</dbReference>
<dbReference type="InterPro" id="IPR042094">
    <property type="entry name" value="T2SS_GspF_sf"/>
</dbReference>
<evidence type="ECO:0000256" key="2">
    <source>
        <dbReference type="ARBA" id="ARBA00005745"/>
    </source>
</evidence>
<sequence>MLRTAELLDNGFTLYAAVQFLFSQYDGIKQEVKEESLLLLEAGRPLSDVLSTLNYKNHITLQVYFAEQYGNINQSLLECYQYNQSQKTSRQQFLKTIQYPLILISIFFGLIMVVNQTVLPQFKNMYDSMGIAISPELLFMTTILFVLPKLLIVLLAFSFLLVAGYFVVFKKAEIARKLWLLKRVPVINSLHRKLLTYRVSSELAFFLSNGIAMLKIIEIFKGQDKDLLLKYIGEEIDDSLLSGYSLPDAVSRLNLLEPSLIHFIQHGEQNSKLEIELKYYAGYIFKKFESQIMQYIKWIQPVVFLLLALLIVTLYLVIILPMLQMMSGIQ</sequence>
<evidence type="ECO:0000259" key="8">
    <source>
        <dbReference type="Pfam" id="PF00482"/>
    </source>
</evidence>
<dbReference type="EMBL" id="SCWF01000001">
    <property type="protein sequence ID" value="TDM15532.1"/>
    <property type="molecule type" value="Genomic_DNA"/>
</dbReference>
<keyword evidence="3" id="KW-1003">Cell membrane</keyword>
<name>A0A4R6C2F5_9STAP</name>
<dbReference type="InterPro" id="IPR003004">
    <property type="entry name" value="GspF/PilC"/>
</dbReference>
<dbReference type="PANTHER" id="PTHR30012:SF0">
    <property type="entry name" value="TYPE II SECRETION SYSTEM PROTEIN F-RELATED"/>
    <property type="match status" value="1"/>
</dbReference>
<keyword evidence="10" id="KW-1185">Reference proteome</keyword>
<dbReference type="PRINTS" id="PR00812">
    <property type="entry name" value="BCTERIALGSPF"/>
</dbReference>
<dbReference type="InterPro" id="IPR047692">
    <property type="entry name" value="T4P_ComGB"/>
</dbReference>